<evidence type="ECO:0000256" key="1">
    <source>
        <dbReference type="SAM" id="MobiDB-lite"/>
    </source>
</evidence>
<dbReference type="WBParaSite" id="maker-E.canG7_contigs_5324-snap-gene-0.11-mRNA-1">
    <property type="protein sequence ID" value="maker-E.canG7_contigs_5324-snap-gene-0.11-mRNA-1"/>
    <property type="gene ID" value="EcG7_07959"/>
</dbReference>
<feature type="region of interest" description="Disordered" evidence="1">
    <location>
        <begin position="422"/>
        <end position="474"/>
    </location>
</feature>
<keyword evidence="2" id="KW-1185">Reference proteome</keyword>
<organism evidence="2 3">
    <name type="scientific">Echinococcus canadensis</name>
    <dbReference type="NCBI Taxonomy" id="519352"/>
    <lineage>
        <taxon>Eukaryota</taxon>
        <taxon>Metazoa</taxon>
        <taxon>Spiralia</taxon>
        <taxon>Lophotrochozoa</taxon>
        <taxon>Platyhelminthes</taxon>
        <taxon>Cestoda</taxon>
        <taxon>Eucestoda</taxon>
        <taxon>Cyclophyllidea</taxon>
        <taxon>Taeniidae</taxon>
        <taxon>Echinococcus</taxon>
        <taxon>Echinococcus canadensis group</taxon>
    </lineage>
</organism>
<accession>A0A915EUS3</accession>
<feature type="compositionally biased region" description="Pro residues" evidence="1">
    <location>
        <begin position="335"/>
        <end position="350"/>
    </location>
</feature>
<sequence length="677" mass="71369">TAESLLNGGGGGSVMGGDVLSLFDHNQSISGAPTLHSASSSSSLGLLPINCDVVSALGSVADSGSSNALGEMNTDGGPLQTAMLNNNAEDDDEEEEEEEDGGTTEEKSVLYPNQALPPPVYTNISKLQAAAQRSVGGPPKDSSSAAPDDPRRAETPPLASPTHPLYDNQPEGMRVSLVRCCSFVVEPPTTCGARQKYPLNMTYLNNTCIFISPALRQGIPTATHSPQSVNRGKGMMNTSSYVLFSHHIGSYIPPEALRTDDLITSPCTSPKDDISANQQSRLQPMAGARSRLELEFQQSSISHQGRKFSQPTATISKGGMASLLRSLSISSRPGLVPPGTPAPPPPPPPAQSGLGDCEGAGEGLSLSPPHASAMTPVIADQALPHSPPPSSVPNSPSTAYAEARSRIDAIFSNVETAPLRRGLRGCRAESPPPTMESLSGVERMDSGGGMGGGAGNTSTFRRRRPQQQGQSQQRTAGINLMRGSMFQLNTTSTSVTSTAGGTPPMDMDMCYGYDSKQAPMTPGPGRRAPLRTQLSTSNESGQVIRPPRRSSSVCRELPGLCQQQQFLPQPQQQQHFFPPAGHLPRMDQQQPLNSNSHYAAPRGTQQHPQRVYADPRSFQQQQRQNGAPIAAVGTTATTAAAAQLAVEAVAARRHQQYGSSSGFIEPTPPPPPPPPPQ</sequence>
<feature type="compositionally biased region" description="Gly residues" evidence="1">
    <location>
        <begin position="446"/>
        <end position="455"/>
    </location>
</feature>
<feature type="region of interest" description="Disordered" evidence="1">
    <location>
        <begin position="330"/>
        <end position="401"/>
    </location>
</feature>
<feature type="region of interest" description="Disordered" evidence="1">
    <location>
        <begin position="129"/>
        <end position="169"/>
    </location>
</feature>
<proteinExistence type="predicted"/>
<feature type="region of interest" description="Disordered" evidence="1">
    <location>
        <begin position="569"/>
        <end position="630"/>
    </location>
</feature>
<feature type="region of interest" description="Disordered" evidence="1">
    <location>
        <begin position="67"/>
        <end position="115"/>
    </location>
</feature>
<feature type="region of interest" description="Disordered" evidence="1">
    <location>
        <begin position="515"/>
        <end position="551"/>
    </location>
</feature>
<feature type="compositionally biased region" description="Acidic residues" evidence="1">
    <location>
        <begin position="88"/>
        <end position="103"/>
    </location>
</feature>
<feature type="region of interest" description="Disordered" evidence="1">
    <location>
        <begin position="651"/>
        <end position="677"/>
    </location>
</feature>
<name>A0A915EUS3_9CEST</name>
<feature type="compositionally biased region" description="Polar residues" evidence="1">
    <location>
        <begin position="587"/>
        <end position="608"/>
    </location>
</feature>
<evidence type="ECO:0000313" key="2">
    <source>
        <dbReference type="Proteomes" id="UP000887562"/>
    </source>
</evidence>
<feature type="compositionally biased region" description="Low complexity" evidence="1">
    <location>
        <begin position="569"/>
        <end position="579"/>
    </location>
</feature>
<reference evidence="3" key="1">
    <citation type="submission" date="2022-11" db="UniProtKB">
        <authorList>
            <consortium name="WormBaseParasite"/>
        </authorList>
    </citation>
    <scope>IDENTIFICATION</scope>
</reference>
<feature type="compositionally biased region" description="Polar residues" evidence="1">
    <location>
        <begin position="532"/>
        <end position="541"/>
    </location>
</feature>
<feature type="compositionally biased region" description="Pro residues" evidence="1">
    <location>
        <begin position="666"/>
        <end position="677"/>
    </location>
</feature>
<dbReference type="Proteomes" id="UP000887562">
    <property type="component" value="Unplaced"/>
</dbReference>
<evidence type="ECO:0000313" key="3">
    <source>
        <dbReference type="WBParaSite" id="maker-E.canG7_contigs_5324-snap-gene-0.11-mRNA-1"/>
    </source>
</evidence>
<protein>
    <submittedName>
        <fullName evidence="3">Uncharacterized protein</fullName>
    </submittedName>
</protein>
<dbReference type="AlphaFoldDB" id="A0A915EUS3"/>